<evidence type="ECO:0000256" key="2">
    <source>
        <dbReference type="ARBA" id="ARBA00002933"/>
    </source>
</evidence>
<evidence type="ECO:0000256" key="7">
    <source>
        <dbReference type="ARBA" id="ARBA00022723"/>
    </source>
</evidence>
<dbReference type="GO" id="GO:0035485">
    <property type="term" value="F:adenine/guanine mispair binding"/>
    <property type="evidence" value="ECO:0007669"/>
    <property type="project" value="TreeGrafter"/>
</dbReference>
<keyword evidence="11" id="KW-0411">Iron-sulfur</keyword>
<dbReference type="AlphaFoldDB" id="A0AAJ1Q5B0"/>
<dbReference type="GO" id="GO:0046872">
    <property type="term" value="F:metal ion binding"/>
    <property type="evidence" value="ECO:0007669"/>
    <property type="project" value="UniProtKB-UniRule"/>
</dbReference>
<sequence>MDIKDYFDWSPEKIQDFRDCLLAWYDQHGRDLPWRRTSDPYAIWVSEVMLQQTQVDTVIDYYQRFMQALPTVQALAQAPQEQLMSLWQGLGYYSRARNMQQAAVTVMSEYQGQMPKTLKELLTLKGIGPYTGAAIASIAFNQVEPAIDGNLMRVTARLFEIDQDIQKTTTKRLFKEILDQLIDPNRPGDFNQALMDMGALVMTPSNPYPDPHPLADFDRSYHHKTAQLYPVKLKKTKQKQELKLAFYLVNEKGQMLVRQHQAGELLQGLWHFPMLNLKDIATLNQSTAIKGLALQQFFSQDQVAEWSNEAGILDKAKLLLESVQGPVKHVFSHRIWQVYLLPVVYPKQSEKLLEALWLMDDSFRFVDETAYAQLATSTLQKKLDQIRTKED</sequence>
<dbReference type="EC" id="3.2.2.31" evidence="4 14"/>
<dbReference type="GO" id="GO:0032357">
    <property type="term" value="F:oxidized purine DNA binding"/>
    <property type="evidence" value="ECO:0007669"/>
    <property type="project" value="TreeGrafter"/>
</dbReference>
<evidence type="ECO:0000256" key="5">
    <source>
        <dbReference type="ARBA" id="ARBA00022023"/>
    </source>
</evidence>
<evidence type="ECO:0000313" key="16">
    <source>
        <dbReference type="EMBL" id="MDK7187094.1"/>
    </source>
</evidence>
<dbReference type="FunFam" id="1.10.340.30:FF:000002">
    <property type="entry name" value="Adenine DNA glycosylase"/>
    <property type="match status" value="1"/>
</dbReference>
<dbReference type="InterPro" id="IPR003265">
    <property type="entry name" value="HhH-GPD_domain"/>
</dbReference>
<dbReference type="Gene3D" id="1.10.1670.10">
    <property type="entry name" value="Helix-hairpin-Helix base-excision DNA repair enzymes (C-terminal)"/>
    <property type="match status" value="1"/>
</dbReference>
<organism evidence="16 17">
    <name type="scientific">Facklamia hominis</name>
    <dbReference type="NCBI Taxonomy" id="178214"/>
    <lineage>
        <taxon>Bacteria</taxon>
        <taxon>Bacillati</taxon>
        <taxon>Bacillota</taxon>
        <taxon>Bacilli</taxon>
        <taxon>Lactobacillales</taxon>
        <taxon>Aerococcaceae</taxon>
        <taxon>Facklamia</taxon>
    </lineage>
</organism>
<dbReference type="InterPro" id="IPR015797">
    <property type="entry name" value="NUDIX_hydrolase-like_dom_sf"/>
</dbReference>
<evidence type="ECO:0000256" key="8">
    <source>
        <dbReference type="ARBA" id="ARBA00022763"/>
    </source>
</evidence>
<dbReference type="Proteomes" id="UP001229251">
    <property type="component" value="Unassembled WGS sequence"/>
</dbReference>
<dbReference type="GO" id="GO:0006284">
    <property type="term" value="P:base-excision repair"/>
    <property type="evidence" value="ECO:0007669"/>
    <property type="project" value="UniProtKB-UniRule"/>
</dbReference>
<protein>
    <recommendedName>
        <fullName evidence="5 14">Adenine DNA glycosylase</fullName>
        <ecNumber evidence="4 14">3.2.2.31</ecNumber>
    </recommendedName>
</protein>
<dbReference type="InterPro" id="IPR023170">
    <property type="entry name" value="HhH_base_excis_C"/>
</dbReference>
<keyword evidence="6" id="KW-0004">4Fe-4S</keyword>
<dbReference type="InterPro" id="IPR005760">
    <property type="entry name" value="A/G_AdeGlyc_MutY"/>
</dbReference>
<dbReference type="RefSeq" id="WP_285065571.1">
    <property type="nucleotide sequence ID" value="NZ_JASOOE010000005.1"/>
</dbReference>
<dbReference type="PANTHER" id="PTHR42944:SF1">
    <property type="entry name" value="ADENINE DNA GLYCOSYLASE"/>
    <property type="match status" value="1"/>
</dbReference>
<evidence type="ECO:0000256" key="11">
    <source>
        <dbReference type="ARBA" id="ARBA00023014"/>
    </source>
</evidence>
<dbReference type="Gene3D" id="1.10.340.30">
    <property type="entry name" value="Hypothetical protein, domain 2"/>
    <property type="match status" value="1"/>
</dbReference>
<keyword evidence="9" id="KW-0378">Hydrolase</keyword>
<keyword evidence="10 14" id="KW-0408">Iron</keyword>
<keyword evidence="13 14" id="KW-0326">Glycosidase</keyword>
<dbReference type="Pfam" id="PF00633">
    <property type="entry name" value="HHH"/>
    <property type="match status" value="1"/>
</dbReference>
<feature type="domain" description="HhH-GPD" evidence="15">
    <location>
        <begin position="49"/>
        <end position="200"/>
    </location>
</feature>
<evidence type="ECO:0000313" key="17">
    <source>
        <dbReference type="Proteomes" id="UP001229251"/>
    </source>
</evidence>
<gene>
    <name evidence="16" type="primary">mutY</name>
    <name evidence="16" type="ORF">QP433_03780</name>
</gene>
<evidence type="ECO:0000256" key="12">
    <source>
        <dbReference type="ARBA" id="ARBA00023204"/>
    </source>
</evidence>
<evidence type="ECO:0000256" key="9">
    <source>
        <dbReference type="ARBA" id="ARBA00022801"/>
    </source>
</evidence>
<accession>A0AAJ1Q5B0</accession>
<comment type="similarity">
    <text evidence="3 14">Belongs to the Nth/MutY family.</text>
</comment>
<dbReference type="InterPro" id="IPR044298">
    <property type="entry name" value="MIG/MutY"/>
</dbReference>
<evidence type="ECO:0000256" key="1">
    <source>
        <dbReference type="ARBA" id="ARBA00000843"/>
    </source>
</evidence>
<evidence type="ECO:0000256" key="14">
    <source>
        <dbReference type="RuleBase" id="RU365096"/>
    </source>
</evidence>
<dbReference type="InterPro" id="IPR029119">
    <property type="entry name" value="MutY_C"/>
</dbReference>
<dbReference type="PANTHER" id="PTHR42944">
    <property type="entry name" value="ADENINE DNA GLYCOSYLASE"/>
    <property type="match status" value="1"/>
</dbReference>
<evidence type="ECO:0000256" key="3">
    <source>
        <dbReference type="ARBA" id="ARBA00008343"/>
    </source>
</evidence>
<dbReference type="InterPro" id="IPR011257">
    <property type="entry name" value="DNA_glycosylase"/>
</dbReference>
<comment type="caution">
    <text evidence="16">The sequence shown here is derived from an EMBL/GenBank/DDBJ whole genome shotgun (WGS) entry which is preliminary data.</text>
</comment>
<dbReference type="CDD" id="cd03431">
    <property type="entry name" value="NUDIX_DNA_Glycosylase_C-MutY"/>
    <property type="match status" value="1"/>
</dbReference>
<dbReference type="SUPFAM" id="SSF48150">
    <property type="entry name" value="DNA-glycosylase"/>
    <property type="match status" value="1"/>
</dbReference>
<evidence type="ECO:0000256" key="10">
    <source>
        <dbReference type="ARBA" id="ARBA00023004"/>
    </source>
</evidence>
<comment type="catalytic activity">
    <reaction evidence="1 14">
        <text>Hydrolyzes free adenine bases from 7,8-dihydro-8-oxoguanine:adenine mismatched double-stranded DNA, leaving an apurinic site.</text>
        <dbReference type="EC" id="3.2.2.31"/>
    </reaction>
</comment>
<keyword evidence="7" id="KW-0479">Metal-binding</keyword>
<dbReference type="GO" id="GO:0051539">
    <property type="term" value="F:4 iron, 4 sulfur cluster binding"/>
    <property type="evidence" value="ECO:0007669"/>
    <property type="project" value="UniProtKB-UniRule"/>
</dbReference>
<keyword evidence="12" id="KW-0234">DNA repair</keyword>
<comment type="cofactor">
    <cofactor evidence="14">
        <name>[4Fe-4S] cluster</name>
        <dbReference type="ChEBI" id="CHEBI:49883"/>
    </cofactor>
    <text evidence="14">Binds 1 [4Fe-4S] cluster.</text>
</comment>
<dbReference type="CDD" id="cd00056">
    <property type="entry name" value="ENDO3c"/>
    <property type="match status" value="1"/>
</dbReference>
<evidence type="ECO:0000256" key="4">
    <source>
        <dbReference type="ARBA" id="ARBA00012045"/>
    </source>
</evidence>
<dbReference type="EMBL" id="JASOOE010000005">
    <property type="protein sequence ID" value="MDK7187094.1"/>
    <property type="molecule type" value="Genomic_DNA"/>
</dbReference>
<dbReference type="Pfam" id="PF14815">
    <property type="entry name" value="NUDIX_4"/>
    <property type="match status" value="1"/>
</dbReference>
<proteinExistence type="inferred from homology"/>
<name>A0AAJ1Q5B0_9LACT</name>
<dbReference type="SMART" id="SM00478">
    <property type="entry name" value="ENDO3c"/>
    <property type="match status" value="1"/>
</dbReference>
<keyword evidence="8 14" id="KW-0227">DNA damage</keyword>
<dbReference type="GO" id="GO:0000701">
    <property type="term" value="F:purine-specific mismatch base pair DNA N-glycosylase activity"/>
    <property type="evidence" value="ECO:0007669"/>
    <property type="project" value="UniProtKB-EC"/>
</dbReference>
<dbReference type="InterPro" id="IPR000445">
    <property type="entry name" value="HhH_motif"/>
</dbReference>
<evidence type="ECO:0000259" key="15">
    <source>
        <dbReference type="SMART" id="SM00478"/>
    </source>
</evidence>
<comment type="function">
    <text evidence="2">Adenine glycosylase active on G-A mispairs. MutY also corrects error-prone DNA synthesis past GO lesions which are due to the oxidatively damaged form of guanine: 7,8-dihydro-8-oxoguanine (8-oxo-dGTP).</text>
</comment>
<dbReference type="NCBIfam" id="TIGR01084">
    <property type="entry name" value="mutY"/>
    <property type="match status" value="1"/>
</dbReference>
<evidence type="ECO:0000256" key="13">
    <source>
        <dbReference type="ARBA" id="ARBA00023295"/>
    </source>
</evidence>
<dbReference type="Gene3D" id="3.90.79.10">
    <property type="entry name" value="Nucleoside Triphosphate Pyrophosphohydrolase"/>
    <property type="match status" value="1"/>
</dbReference>
<dbReference type="GO" id="GO:0006298">
    <property type="term" value="P:mismatch repair"/>
    <property type="evidence" value="ECO:0007669"/>
    <property type="project" value="TreeGrafter"/>
</dbReference>
<dbReference type="GO" id="GO:0034039">
    <property type="term" value="F:8-oxo-7,8-dihydroguanine DNA N-glycosylase activity"/>
    <property type="evidence" value="ECO:0007669"/>
    <property type="project" value="TreeGrafter"/>
</dbReference>
<dbReference type="SUPFAM" id="SSF55811">
    <property type="entry name" value="Nudix"/>
    <property type="match status" value="1"/>
</dbReference>
<reference evidence="16" key="1">
    <citation type="submission" date="2023-05" db="EMBL/GenBank/DDBJ databases">
        <title>Cataloging the Phylogenetic Diversity of Human Bladder Bacteria.</title>
        <authorList>
            <person name="Du J."/>
        </authorList>
    </citation>
    <scope>NUCLEOTIDE SEQUENCE</scope>
    <source>
        <strain evidence="16">UMB1231</strain>
    </source>
</reference>
<dbReference type="Pfam" id="PF00730">
    <property type="entry name" value="HhH-GPD"/>
    <property type="match status" value="1"/>
</dbReference>
<evidence type="ECO:0000256" key="6">
    <source>
        <dbReference type="ARBA" id="ARBA00022485"/>
    </source>
</evidence>